<reference evidence="1" key="1">
    <citation type="submission" date="2016-03" db="EMBL/GenBank/DDBJ databases">
        <authorList>
            <person name="Ploux O."/>
        </authorList>
    </citation>
    <scope>NUCLEOTIDE SEQUENCE</scope>
    <source>
        <strain evidence="1">UC10</strain>
    </source>
</reference>
<dbReference type="EMBL" id="LT598653">
    <property type="protein sequence ID" value="SBV33946.1"/>
    <property type="molecule type" value="Genomic_DNA"/>
</dbReference>
<dbReference type="RefSeq" id="WP_295320372.1">
    <property type="nucleotide sequence ID" value="NZ_LT598653.1"/>
</dbReference>
<sequence length="130" mass="13484">MSGAEQAVRAKALALLADDSELAALVHGVFDGVPPRASAPYVSVGGAEGRDWGTKDRVGREVQVALVLNGIGESADRGAVARIEAAAGALRGAADGWTIVGARVMRTRFAFGRDGGWRHETVVRCRCLAG</sequence>
<name>A0A1Y5PZ32_9SPHN</name>
<dbReference type="AlphaFoldDB" id="A0A1Y5PZ32"/>
<dbReference type="InterPro" id="IPR021508">
    <property type="entry name" value="Gp17-like"/>
</dbReference>
<protein>
    <recommendedName>
        <fullName evidence="2">DUF3168 domain-containing protein</fullName>
    </recommendedName>
</protein>
<dbReference type="Gene3D" id="3.30.2000.30">
    <property type="match status" value="1"/>
</dbReference>
<gene>
    <name evidence="1" type="ORF">SPPYR_2826</name>
</gene>
<dbReference type="KEGG" id="sphu:SPPYR_2826"/>
<accession>A0A1Y5PZ32</accession>
<evidence type="ECO:0000313" key="1">
    <source>
        <dbReference type="EMBL" id="SBV33946.1"/>
    </source>
</evidence>
<evidence type="ECO:0008006" key="2">
    <source>
        <dbReference type="Google" id="ProtNLM"/>
    </source>
</evidence>
<dbReference type="InterPro" id="IPR053745">
    <property type="entry name" value="Viral_Tail_Comp_sf"/>
</dbReference>
<proteinExistence type="predicted"/>
<dbReference type="Pfam" id="PF11367">
    <property type="entry name" value="Tail_completion_gp17"/>
    <property type="match status" value="1"/>
</dbReference>
<organism evidence="1">
    <name type="scientific">uncultured Sphingopyxis sp</name>
    <dbReference type="NCBI Taxonomy" id="310581"/>
    <lineage>
        <taxon>Bacteria</taxon>
        <taxon>Pseudomonadati</taxon>
        <taxon>Pseudomonadota</taxon>
        <taxon>Alphaproteobacteria</taxon>
        <taxon>Sphingomonadales</taxon>
        <taxon>Sphingomonadaceae</taxon>
        <taxon>Sphingopyxis</taxon>
        <taxon>environmental samples</taxon>
    </lineage>
</organism>